<protein>
    <submittedName>
        <fullName evidence="8">Carbohydrate kinase</fullName>
        <ecNumber evidence="8">2.7.1.-</ecNumber>
    </submittedName>
</protein>
<dbReference type="SUPFAM" id="SSF53613">
    <property type="entry name" value="Ribokinase-like"/>
    <property type="match status" value="1"/>
</dbReference>
<dbReference type="InterPro" id="IPR050306">
    <property type="entry name" value="PfkB_Carbo_kinase"/>
</dbReference>
<evidence type="ECO:0000256" key="5">
    <source>
        <dbReference type="ARBA" id="ARBA00022840"/>
    </source>
</evidence>
<dbReference type="PANTHER" id="PTHR43085:SF1">
    <property type="entry name" value="PSEUDOURIDINE KINASE-RELATED"/>
    <property type="match status" value="1"/>
</dbReference>
<dbReference type="Proteomes" id="UP001596972">
    <property type="component" value="Unassembled WGS sequence"/>
</dbReference>
<feature type="compositionally biased region" description="Basic and acidic residues" evidence="6">
    <location>
        <begin position="297"/>
        <end position="308"/>
    </location>
</feature>
<dbReference type="InterPro" id="IPR011611">
    <property type="entry name" value="PfkB_dom"/>
</dbReference>
<name>A0ABW3EVN2_9ACTN</name>
<gene>
    <name evidence="8" type="ORF">ACFQ11_21495</name>
</gene>
<dbReference type="Pfam" id="PF00294">
    <property type="entry name" value="PfkB"/>
    <property type="match status" value="1"/>
</dbReference>
<evidence type="ECO:0000256" key="3">
    <source>
        <dbReference type="ARBA" id="ARBA00022741"/>
    </source>
</evidence>
<evidence type="ECO:0000256" key="2">
    <source>
        <dbReference type="ARBA" id="ARBA00022679"/>
    </source>
</evidence>
<dbReference type="Gene3D" id="3.40.1190.20">
    <property type="match status" value="1"/>
</dbReference>
<evidence type="ECO:0000256" key="1">
    <source>
        <dbReference type="ARBA" id="ARBA00010688"/>
    </source>
</evidence>
<keyword evidence="5" id="KW-0067">ATP-binding</keyword>
<dbReference type="RefSeq" id="WP_378301314.1">
    <property type="nucleotide sequence ID" value="NZ_JBHTJA010000045.1"/>
</dbReference>
<dbReference type="PROSITE" id="PS00583">
    <property type="entry name" value="PFKB_KINASES_1"/>
    <property type="match status" value="1"/>
</dbReference>
<reference evidence="9" key="1">
    <citation type="journal article" date="2019" name="Int. J. Syst. Evol. Microbiol.">
        <title>The Global Catalogue of Microorganisms (GCM) 10K type strain sequencing project: providing services to taxonomists for standard genome sequencing and annotation.</title>
        <authorList>
            <consortium name="The Broad Institute Genomics Platform"/>
            <consortium name="The Broad Institute Genome Sequencing Center for Infectious Disease"/>
            <person name="Wu L."/>
            <person name="Ma J."/>
        </authorList>
    </citation>
    <scope>NUCLEOTIDE SEQUENCE [LARGE SCALE GENOMIC DNA]</scope>
    <source>
        <strain evidence="9">JCM 31202</strain>
    </source>
</reference>
<dbReference type="GO" id="GO:0016301">
    <property type="term" value="F:kinase activity"/>
    <property type="evidence" value="ECO:0007669"/>
    <property type="project" value="UniProtKB-KW"/>
</dbReference>
<dbReference type="PROSITE" id="PS00584">
    <property type="entry name" value="PFKB_KINASES_2"/>
    <property type="match status" value="1"/>
</dbReference>
<keyword evidence="9" id="KW-1185">Reference proteome</keyword>
<dbReference type="InterPro" id="IPR002173">
    <property type="entry name" value="Carboh/pur_kinase_PfkB_CS"/>
</dbReference>
<feature type="domain" description="Carbohydrate kinase PfkB" evidence="7">
    <location>
        <begin position="9"/>
        <end position="302"/>
    </location>
</feature>
<dbReference type="CDD" id="cd01167">
    <property type="entry name" value="bac_FRK"/>
    <property type="match status" value="1"/>
</dbReference>
<dbReference type="EMBL" id="JBHTJA010000045">
    <property type="protein sequence ID" value="MFD0902983.1"/>
    <property type="molecule type" value="Genomic_DNA"/>
</dbReference>
<sequence>MKIPNAPFVVVGETLVDLMWRAGADRVHASPGGSPANVALGLRRLGRSVGLVTCWGDDPPGQVIARYLADTGLDVVRAAGTSPRSTVALAYLDPDTGSATYDFVPHWAPPALEPSDDAVLLHTGSLAVIVEPGAGRVLELCARFRRGTGRAVSVDLNVRPAVQPDRGEYRAAVHRVAEVADVVKASDEDLRWLWPDSDPQDSARRLLGLGPRLVVLTRGAEGATAHTADAAVSVPAPPVEVVDTIGAGDSFQAALLDGLVRPGAEGRPSVRFPVRREALRRLLARAVLAGALATTREGARPPHRRELDAGEAGTS</sequence>
<evidence type="ECO:0000313" key="9">
    <source>
        <dbReference type="Proteomes" id="UP001596972"/>
    </source>
</evidence>
<comment type="similarity">
    <text evidence="1">Belongs to the carbohydrate kinase PfkB family.</text>
</comment>
<comment type="caution">
    <text evidence="8">The sequence shown here is derived from an EMBL/GenBank/DDBJ whole genome shotgun (WGS) entry which is preliminary data.</text>
</comment>
<accession>A0ABW3EVN2</accession>
<evidence type="ECO:0000313" key="8">
    <source>
        <dbReference type="EMBL" id="MFD0902983.1"/>
    </source>
</evidence>
<dbReference type="EC" id="2.7.1.-" evidence="8"/>
<keyword evidence="4 8" id="KW-0418">Kinase</keyword>
<dbReference type="PANTHER" id="PTHR43085">
    <property type="entry name" value="HEXOKINASE FAMILY MEMBER"/>
    <property type="match status" value="1"/>
</dbReference>
<keyword evidence="2 8" id="KW-0808">Transferase</keyword>
<evidence type="ECO:0000256" key="6">
    <source>
        <dbReference type="SAM" id="MobiDB-lite"/>
    </source>
</evidence>
<dbReference type="InterPro" id="IPR029056">
    <property type="entry name" value="Ribokinase-like"/>
</dbReference>
<evidence type="ECO:0000256" key="4">
    <source>
        <dbReference type="ARBA" id="ARBA00022777"/>
    </source>
</evidence>
<evidence type="ECO:0000259" key="7">
    <source>
        <dbReference type="Pfam" id="PF00294"/>
    </source>
</evidence>
<organism evidence="8 9">
    <name type="scientific">Actinomadura sediminis</name>
    <dbReference type="NCBI Taxonomy" id="1038904"/>
    <lineage>
        <taxon>Bacteria</taxon>
        <taxon>Bacillati</taxon>
        <taxon>Actinomycetota</taxon>
        <taxon>Actinomycetes</taxon>
        <taxon>Streptosporangiales</taxon>
        <taxon>Thermomonosporaceae</taxon>
        <taxon>Actinomadura</taxon>
    </lineage>
</organism>
<feature type="region of interest" description="Disordered" evidence="6">
    <location>
        <begin position="294"/>
        <end position="315"/>
    </location>
</feature>
<proteinExistence type="inferred from homology"/>
<keyword evidence="3" id="KW-0547">Nucleotide-binding</keyword>